<name>A0A8X6LHA6_TRICU</name>
<feature type="signal peptide" evidence="1">
    <location>
        <begin position="1"/>
        <end position="25"/>
    </location>
</feature>
<proteinExistence type="predicted"/>
<comment type="caution">
    <text evidence="2">The sequence shown here is derived from an EMBL/GenBank/DDBJ whole genome shotgun (WGS) entry which is preliminary data.</text>
</comment>
<keyword evidence="3" id="KW-1185">Reference proteome</keyword>
<keyword evidence="1" id="KW-0732">Signal</keyword>
<dbReference type="AlphaFoldDB" id="A0A8X6LHA6"/>
<gene>
    <name evidence="2" type="primary">AVEN_130978_1</name>
    <name evidence="2" type="ORF">TNCT_328921</name>
</gene>
<dbReference type="EMBL" id="BMAO01036159">
    <property type="protein sequence ID" value="GFR08362.1"/>
    <property type="molecule type" value="Genomic_DNA"/>
</dbReference>
<accession>A0A8X6LHA6</accession>
<feature type="chain" id="PRO_5036498930" evidence="1">
    <location>
        <begin position="26"/>
        <end position="122"/>
    </location>
</feature>
<evidence type="ECO:0000313" key="3">
    <source>
        <dbReference type="Proteomes" id="UP000887116"/>
    </source>
</evidence>
<protein>
    <submittedName>
        <fullName evidence="2">WAP domain-containing protein</fullName>
    </submittedName>
</protein>
<reference evidence="2" key="1">
    <citation type="submission" date="2020-07" db="EMBL/GenBank/DDBJ databases">
        <title>Multicomponent nature underlies the extraordinary mechanical properties of spider dragline silk.</title>
        <authorList>
            <person name="Kono N."/>
            <person name="Nakamura H."/>
            <person name="Mori M."/>
            <person name="Yoshida Y."/>
            <person name="Ohtoshi R."/>
            <person name="Malay A.D."/>
            <person name="Moran D.A.P."/>
            <person name="Tomita M."/>
            <person name="Numata K."/>
            <person name="Arakawa K."/>
        </authorList>
    </citation>
    <scope>NUCLEOTIDE SEQUENCE</scope>
</reference>
<organism evidence="2 3">
    <name type="scientific">Trichonephila clavata</name>
    <name type="common">Joro spider</name>
    <name type="synonym">Nephila clavata</name>
    <dbReference type="NCBI Taxonomy" id="2740835"/>
    <lineage>
        <taxon>Eukaryota</taxon>
        <taxon>Metazoa</taxon>
        <taxon>Ecdysozoa</taxon>
        <taxon>Arthropoda</taxon>
        <taxon>Chelicerata</taxon>
        <taxon>Arachnida</taxon>
        <taxon>Araneae</taxon>
        <taxon>Araneomorphae</taxon>
        <taxon>Entelegynae</taxon>
        <taxon>Araneoidea</taxon>
        <taxon>Nephilidae</taxon>
        <taxon>Trichonephila</taxon>
    </lineage>
</organism>
<evidence type="ECO:0000313" key="2">
    <source>
        <dbReference type="EMBL" id="GFR08362.1"/>
    </source>
</evidence>
<dbReference type="OrthoDB" id="6435734at2759"/>
<sequence length="122" mass="14137">MYLLQTMKIIWLMVFLIFIAEEVQTKKRNFAKNKVCPSISPRGCLQGYLTECCNSEQCFGKLVCCHISWRCSVSCMVPLKEHVGNFRPYNAPVNCPYNKGISKLFNIESRTSVHNKTKYKLF</sequence>
<dbReference type="Proteomes" id="UP000887116">
    <property type="component" value="Unassembled WGS sequence"/>
</dbReference>
<evidence type="ECO:0000256" key="1">
    <source>
        <dbReference type="SAM" id="SignalP"/>
    </source>
</evidence>